<name>A0AAD4IFL3_9PLEO</name>
<evidence type="ECO:0000259" key="4">
    <source>
        <dbReference type="PROSITE" id="PS50103"/>
    </source>
</evidence>
<dbReference type="InterPro" id="IPR000571">
    <property type="entry name" value="Znf_CCCH"/>
</dbReference>
<keyword evidence="1" id="KW-0479">Metal-binding</keyword>
<protein>
    <recommendedName>
        <fullName evidence="4">C3H1-type domain-containing protein</fullName>
    </recommendedName>
</protein>
<comment type="caution">
    <text evidence="5">The sequence shown here is derived from an EMBL/GenBank/DDBJ whole genome shotgun (WGS) entry which is preliminary data.</text>
</comment>
<keyword evidence="1" id="KW-0862">Zinc</keyword>
<dbReference type="EMBL" id="JAANER010000002">
    <property type="protein sequence ID" value="KAG9193604.1"/>
    <property type="molecule type" value="Genomic_DNA"/>
</dbReference>
<feature type="coiled-coil region" evidence="2">
    <location>
        <begin position="42"/>
        <end position="69"/>
    </location>
</feature>
<reference evidence="5" key="1">
    <citation type="submission" date="2021-07" db="EMBL/GenBank/DDBJ databases">
        <title>Genome Resource of American Ginseng Black Spot Pathogen Alternaria panax.</title>
        <authorList>
            <person name="Qiu C."/>
            <person name="Wang W."/>
            <person name="Liu Z."/>
        </authorList>
    </citation>
    <scope>NUCLEOTIDE SEQUENCE</scope>
    <source>
        <strain evidence="5">BNCC115425</strain>
    </source>
</reference>
<dbReference type="PROSITE" id="PS50103">
    <property type="entry name" value="ZF_C3H1"/>
    <property type="match status" value="1"/>
</dbReference>
<feature type="zinc finger region" description="C3H1-type" evidence="1">
    <location>
        <begin position="745"/>
        <end position="772"/>
    </location>
</feature>
<feature type="region of interest" description="Disordered" evidence="3">
    <location>
        <begin position="502"/>
        <end position="525"/>
    </location>
</feature>
<feature type="region of interest" description="Disordered" evidence="3">
    <location>
        <begin position="678"/>
        <end position="708"/>
    </location>
</feature>
<keyword evidence="2" id="KW-0175">Coiled coil</keyword>
<feature type="compositionally biased region" description="Polar residues" evidence="3">
    <location>
        <begin position="369"/>
        <end position="389"/>
    </location>
</feature>
<evidence type="ECO:0000313" key="6">
    <source>
        <dbReference type="Proteomes" id="UP001199106"/>
    </source>
</evidence>
<gene>
    <name evidence="5" type="ORF">G6011_03639</name>
</gene>
<feature type="domain" description="C3H1-type" evidence="4">
    <location>
        <begin position="745"/>
        <end position="772"/>
    </location>
</feature>
<proteinExistence type="predicted"/>
<evidence type="ECO:0000256" key="3">
    <source>
        <dbReference type="SAM" id="MobiDB-lite"/>
    </source>
</evidence>
<keyword evidence="1" id="KW-0863">Zinc-finger</keyword>
<dbReference type="AlphaFoldDB" id="A0AAD4IFL3"/>
<feature type="coiled-coil region" evidence="2">
    <location>
        <begin position="289"/>
        <end position="316"/>
    </location>
</feature>
<accession>A0AAD4IFL3</accession>
<evidence type="ECO:0000256" key="1">
    <source>
        <dbReference type="PROSITE-ProRule" id="PRU00723"/>
    </source>
</evidence>
<feature type="region of interest" description="Disordered" evidence="3">
    <location>
        <begin position="369"/>
        <end position="488"/>
    </location>
</feature>
<dbReference type="Proteomes" id="UP001199106">
    <property type="component" value="Unassembled WGS sequence"/>
</dbReference>
<evidence type="ECO:0000256" key="2">
    <source>
        <dbReference type="SAM" id="Coils"/>
    </source>
</evidence>
<feature type="compositionally biased region" description="Low complexity" evidence="3">
    <location>
        <begin position="503"/>
        <end position="525"/>
    </location>
</feature>
<feature type="compositionally biased region" description="Polar residues" evidence="3">
    <location>
        <begin position="399"/>
        <end position="488"/>
    </location>
</feature>
<evidence type="ECO:0000313" key="5">
    <source>
        <dbReference type="EMBL" id="KAG9193604.1"/>
    </source>
</evidence>
<dbReference type="GO" id="GO:0008270">
    <property type="term" value="F:zinc ion binding"/>
    <property type="evidence" value="ECO:0007669"/>
    <property type="project" value="UniProtKB-KW"/>
</dbReference>
<feature type="coiled-coil region" evidence="2">
    <location>
        <begin position="828"/>
        <end position="879"/>
    </location>
</feature>
<organism evidence="5 6">
    <name type="scientific">Alternaria panax</name>
    <dbReference type="NCBI Taxonomy" id="48097"/>
    <lineage>
        <taxon>Eukaryota</taxon>
        <taxon>Fungi</taxon>
        <taxon>Dikarya</taxon>
        <taxon>Ascomycota</taxon>
        <taxon>Pezizomycotina</taxon>
        <taxon>Dothideomycetes</taxon>
        <taxon>Pleosporomycetidae</taxon>
        <taxon>Pleosporales</taxon>
        <taxon>Pleosporineae</taxon>
        <taxon>Pleosporaceae</taxon>
        <taxon>Alternaria</taxon>
        <taxon>Alternaria sect. Panax</taxon>
    </lineage>
</organism>
<sequence length="924" mass="103115">MSPVARSSQESASNAVLAKPSLPMLEALQEAVLSKVSLADENIALKQRIATLEMAEKRLSERVTNAEKLAIAAKFDTNAATARAQKRYTEMLHANNETRHVRLALEKEKTERADYLAGSKGVFQGMKDEISRLNTDKANGIWAKELTEQMDVLQDGFLAGEEDKKALNKIIGDLNKTISRLKGEKEVSDKMLKDSESLVAILRQGLDAEKSKSKAAPDTPTKNQIEALIATTRDEATKEATGTARGTFDTMTANLTEQFKMAVKTMRMQMKAQAEHLFKTNTDKWRLMEQTYKRNVAALELELSAATTQIELHRQRLATAPGAVQRSHQRPAKHGQEILPQEAFNPNKRRRLDSFGAAGITTPEFQHTRSAPLSDTNIMSPRSTANTNGHAMMGGAHVQGQSSQHSNSSAGQMTPTQRLSQQQNGNPYPQQLPNMMSPHQRQLFQQQMASNDASRQSPASGSYSPHPTYNSPQPPQRTGNGQKPTNQPRSLRLFKTHDFETNQAQQTTQPVRPQTQAQSQIPTQQQMQFTRPYGSAFMMQPTQPYAMQAPSKRSMSFGTQPQSMNHEADRRYAPTIRGTETMTTFNGESTFMGETYAGDDCYSTEGEPAKQGSTPRAFTPTLPSNSMPQMQKFDYQQPQQRVFQYHTVDPSQIQIGNSMDTSCYPNSAHDEPNMYVSNSRQPSVPGRATRASSCSTPAPARRSRGQNLGPAETVKVPCVNCYQHWWEHDCDEREPCSNCAAEGIECMRQKCFNFAAGTCDKGNRCPNVHEGDERYQDDSHLVGQAKANKRLQRLGKKADAAQPPITIQQDYEAMEPFVAENWSYEAEMKVLDDMVEEMDKENEHLKYEAVDNPIDQGYIAALESQKASLEFKNAALRRREARWRKLARSYALTGVFANEDFEDVGVEMNNLDLSGETGSDRAPK</sequence>
<keyword evidence="6" id="KW-1185">Reference proteome</keyword>